<name>A0A9X1S6G3_9MICC</name>
<dbReference type="Proteomes" id="UP001139264">
    <property type="component" value="Unassembled WGS sequence"/>
</dbReference>
<proteinExistence type="predicted"/>
<dbReference type="Pfam" id="PF13830">
    <property type="entry name" value="DUF4192"/>
    <property type="match status" value="2"/>
</dbReference>
<organism evidence="1 2">
    <name type="scientific">Arthrobacter gengyunqii</name>
    <dbReference type="NCBI Taxonomy" id="2886940"/>
    <lineage>
        <taxon>Bacteria</taxon>
        <taxon>Bacillati</taxon>
        <taxon>Actinomycetota</taxon>
        <taxon>Actinomycetes</taxon>
        <taxon>Micrococcales</taxon>
        <taxon>Micrococcaceae</taxon>
        <taxon>Arthrobacter</taxon>
    </lineage>
</organism>
<gene>
    <name evidence="1" type="ORF">LJ751_14370</name>
</gene>
<evidence type="ECO:0000313" key="2">
    <source>
        <dbReference type="Proteomes" id="UP001139264"/>
    </source>
</evidence>
<sequence length="425" mass="45336">MTNPRSGQRPPDPFPVSGPADILAYIPHSLGFTPEESLVLMTVDSTRLGATLRLDLPASALDYSEFAAKVSDILRSDASANGVLMALYTDRAWKQPGSPPYRRLIDQLNHCLTGNGLPIRDGWVVSAHAWREYFCTDSTCCPWPGRPLHDITNSTLSAEMVYRGSAYAPSLEQAVAQDLPGPWGAGAVAAMKHSSDYGRRLTGRWCNSSQFAATLDVWETVFAGAAPLLRTAHETAGFLLASLRARPVRDTLLVMAALGKQQALAGAAACQLLSADAQRPLVPPGPSGPSPKKGLALSGGGVISRDAGRDYRDVLVGQYPESPQWSGLDAAFAVFAELLAAAAVEGNTDREAASALLSLLAWIEWARGRGSRAQVFLTRCLEAHPGYRLAELLEELLATGVFPGWARNAGTAWKGAERHPGAARA</sequence>
<comment type="caution">
    <text evidence="1">The sequence shown here is derived from an EMBL/GenBank/DDBJ whole genome shotgun (WGS) entry which is preliminary data.</text>
</comment>
<dbReference type="RefSeq" id="WP_227908853.1">
    <property type="nucleotide sequence ID" value="NZ_CP095461.1"/>
</dbReference>
<accession>A0A9X1S6G3</accession>
<reference evidence="1" key="1">
    <citation type="submission" date="2021-10" db="EMBL/GenBank/DDBJ databases">
        <title>Novel species in genus Arthrobacter.</title>
        <authorList>
            <person name="Liu Y."/>
        </authorList>
    </citation>
    <scope>NUCLEOTIDE SEQUENCE</scope>
    <source>
        <strain evidence="1">Zg-Y809</strain>
    </source>
</reference>
<evidence type="ECO:0000313" key="1">
    <source>
        <dbReference type="EMBL" id="MCC3270520.1"/>
    </source>
</evidence>
<dbReference type="EMBL" id="JAJFZP010000012">
    <property type="protein sequence ID" value="MCC3270520.1"/>
    <property type="molecule type" value="Genomic_DNA"/>
</dbReference>
<dbReference type="InterPro" id="IPR025447">
    <property type="entry name" value="DUF4192"/>
</dbReference>
<dbReference type="AlphaFoldDB" id="A0A9X1S6G3"/>
<protein>
    <submittedName>
        <fullName evidence="1">DUF4192 domain-containing protein</fullName>
    </submittedName>
</protein>